<evidence type="ECO:0000256" key="1">
    <source>
        <dbReference type="SAM" id="Phobius"/>
    </source>
</evidence>
<feature type="transmembrane region" description="Helical" evidence="1">
    <location>
        <begin position="84"/>
        <end position="101"/>
    </location>
</feature>
<keyword evidence="1" id="KW-1133">Transmembrane helix</keyword>
<dbReference type="EMBL" id="LJIJ01003182">
    <property type="protein sequence ID" value="ODM88786.1"/>
    <property type="molecule type" value="Genomic_DNA"/>
</dbReference>
<protein>
    <submittedName>
        <fullName evidence="3">Uncharacterized protein</fullName>
    </submittedName>
</protein>
<keyword evidence="2" id="KW-0732">Signal</keyword>
<gene>
    <name evidence="3" type="ORF">Ocin01_17897</name>
</gene>
<dbReference type="Proteomes" id="UP000094527">
    <property type="component" value="Unassembled WGS sequence"/>
</dbReference>
<feature type="signal peptide" evidence="2">
    <location>
        <begin position="1"/>
        <end position="25"/>
    </location>
</feature>
<dbReference type="AlphaFoldDB" id="A0A1D2M746"/>
<accession>A0A1D2M746</accession>
<evidence type="ECO:0000256" key="2">
    <source>
        <dbReference type="SAM" id="SignalP"/>
    </source>
</evidence>
<comment type="caution">
    <text evidence="3">The sequence shown here is derived from an EMBL/GenBank/DDBJ whole genome shotgun (WGS) entry which is preliminary data.</text>
</comment>
<evidence type="ECO:0000313" key="4">
    <source>
        <dbReference type="Proteomes" id="UP000094527"/>
    </source>
</evidence>
<feature type="chain" id="PRO_5008903543" evidence="2">
    <location>
        <begin position="26"/>
        <end position="117"/>
    </location>
</feature>
<keyword evidence="1" id="KW-0812">Transmembrane</keyword>
<name>A0A1D2M746_ORCCI</name>
<organism evidence="3 4">
    <name type="scientific">Orchesella cincta</name>
    <name type="common">Springtail</name>
    <name type="synonym">Podura cincta</name>
    <dbReference type="NCBI Taxonomy" id="48709"/>
    <lineage>
        <taxon>Eukaryota</taxon>
        <taxon>Metazoa</taxon>
        <taxon>Ecdysozoa</taxon>
        <taxon>Arthropoda</taxon>
        <taxon>Hexapoda</taxon>
        <taxon>Collembola</taxon>
        <taxon>Entomobryomorpha</taxon>
        <taxon>Entomobryoidea</taxon>
        <taxon>Orchesellidae</taxon>
        <taxon>Orchesellinae</taxon>
        <taxon>Orchesella</taxon>
    </lineage>
</organism>
<proteinExistence type="predicted"/>
<reference evidence="3 4" key="1">
    <citation type="journal article" date="2016" name="Genome Biol. Evol.">
        <title>Gene Family Evolution Reflects Adaptation to Soil Environmental Stressors in the Genome of the Collembolan Orchesella cincta.</title>
        <authorList>
            <person name="Faddeeva-Vakhrusheva A."/>
            <person name="Derks M.F."/>
            <person name="Anvar S.Y."/>
            <person name="Agamennone V."/>
            <person name="Suring W."/>
            <person name="Smit S."/>
            <person name="van Straalen N.M."/>
            <person name="Roelofs D."/>
        </authorList>
    </citation>
    <scope>NUCLEOTIDE SEQUENCE [LARGE SCALE GENOMIC DNA]</scope>
    <source>
        <tissue evidence="3">Mixed pool</tissue>
    </source>
</reference>
<sequence length="117" mass="13124">MNSRIFIGPVVGVLLLLMALQGVSGLPLYNSSCNTTEIQDEVVDTTVKVEGTTLMEVKQPVFKKINRDLFDGDFKEIKIHENDGIDQIFMILAVAAIVILLHSNRRRNREDTVPQEV</sequence>
<keyword evidence="4" id="KW-1185">Reference proteome</keyword>
<evidence type="ECO:0000313" key="3">
    <source>
        <dbReference type="EMBL" id="ODM88786.1"/>
    </source>
</evidence>
<keyword evidence="1" id="KW-0472">Membrane</keyword>